<feature type="transmembrane region" description="Helical" evidence="6">
    <location>
        <begin position="247"/>
        <end position="270"/>
    </location>
</feature>
<evidence type="ECO:0000313" key="9">
    <source>
        <dbReference type="Proteomes" id="UP000758168"/>
    </source>
</evidence>
<name>A0ABS4ZBP8_9ACTN</name>
<comment type="subcellular location">
    <subcellularLocation>
        <location evidence="1">Membrane</location>
        <topology evidence="1">Multi-pass membrane protein</topology>
    </subcellularLocation>
</comment>
<accession>A0ABS4ZBP8</accession>
<gene>
    <name evidence="8" type="ORF">JOF54_003351</name>
</gene>
<organism evidence="8 9">
    <name type="scientific">Microlunatus capsulatus</name>
    <dbReference type="NCBI Taxonomy" id="99117"/>
    <lineage>
        <taxon>Bacteria</taxon>
        <taxon>Bacillati</taxon>
        <taxon>Actinomycetota</taxon>
        <taxon>Actinomycetes</taxon>
        <taxon>Propionibacteriales</taxon>
        <taxon>Propionibacteriaceae</taxon>
        <taxon>Microlunatus</taxon>
    </lineage>
</organism>
<evidence type="ECO:0000313" key="8">
    <source>
        <dbReference type="EMBL" id="MBP2418429.1"/>
    </source>
</evidence>
<feature type="domain" description="ABC-2 type transporter transmembrane" evidence="7">
    <location>
        <begin position="32"/>
        <end position="229"/>
    </location>
</feature>
<feature type="transmembrane region" description="Helical" evidence="6">
    <location>
        <begin position="190"/>
        <end position="209"/>
    </location>
</feature>
<dbReference type="EMBL" id="JAGIOB010000001">
    <property type="protein sequence ID" value="MBP2418429.1"/>
    <property type="molecule type" value="Genomic_DNA"/>
</dbReference>
<keyword evidence="4 6" id="KW-0472">Membrane</keyword>
<evidence type="ECO:0000256" key="3">
    <source>
        <dbReference type="ARBA" id="ARBA00022989"/>
    </source>
</evidence>
<dbReference type="PANTHER" id="PTHR43229">
    <property type="entry name" value="NODULATION PROTEIN J"/>
    <property type="match status" value="1"/>
</dbReference>
<comment type="caution">
    <text evidence="8">The sequence shown here is derived from an EMBL/GenBank/DDBJ whole genome shotgun (WGS) entry which is preliminary data.</text>
</comment>
<feature type="transmembrane region" description="Helical" evidence="6">
    <location>
        <begin position="48"/>
        <end position="66"/>
    </location>
</feature>
<reference evidence="8 9" key="1">
    <citation type="submission" date="2021-03" db="EMBL/GenBank/DDBJ databases">
        <title>Sequencing the genomes of 1000 actinobacteria strains.</title>
        <authorList>
            <person name="Klenk H.-P."/>
        </authorList>
    </citation>
    <scope>NUCLEOTIDE SEQUENCE [LARGE SCALE GENOMIC DNA]</scope>
    <source>
        <strain evidence="8 9">DSM 12936</strain>
    </source>
</reference>
<feature type="compositionally biased region" description="Pro residues" evidence="5">
    <location>
        <begin position="7"/>
        <end position="18"/>
    </location>
</feature>
<dbReference type="PANTHER" id="PTHR43229:SF2">
    <property type="entry name" value="NODULATION PROTEIN J"/>
    <property type="match status" value="1"/>
</dbReference>
<keyword evidence="3 6" id="KW-1133">Transmembrane helix</keyword>
<feature type="region of interest" description="Disordered" evidence="5">
    <location>
        <begin position="1"/>
        <end position="20"/>
    </location>
</feature>
<dbReference type="RefSeq" id="WP_210057909.1">
    <property type="nucleotide sequence ID" value="NZ_BAAAMH010000002.1"/>
</dbReference>
<dbReference type="InterPro" id="IPR051784">
    <property type="entry name" value="Nod_factor_ABC_transporter"/>
</dbReference>
<dbReference type="Proteomes" id="UP000758168">
    <property type="component" value="Unassembled WGS sequence"/>
</dbReference>
<feature type="transmembrane region" description="Helical" evidence="6">
    <location>
        <begin position="119"/>
        <end position="144"/>
    </location>
</feature>
<evidence type="ECO:0000256" key="2">
    <source>
        <dbReference type="ARBA" id="ARBA00022692"/>
    </source>
</evidence>
<evidence type="ECO:0000256" key="5">
    <source>
        <dbReference type="SAM" id="MobiDB-lite"/>
    </source>
</evidence>
<evidence type="ECO:0000259" key="7">
    <source>
        <dbReference type="Pfam" id="PF01061"/>
    </source>
</evidence>
<evidence type="ECO:0000256" key="6">
    <source>
        <dbReference type="SAM" id="Phobius"/>
    </source>
</evidence>
<feature type="transmembrane region" description="Helical" evidence="6">
    <location>
        <begin position="78"/>
        <end position="99"/>
    </location>
</feature>
<feature type="transmembrane region" description="Helical" evidence="6">
    <location>
        <begin position="156"/>
        <end position="178"/>
    </location>
</feature>
<dbReference type="Pfam" id="PF01061">
    <property type="entry name" value="ABC2_membrane"/>
    <property type="match status" value="1"/>
</dbReference>
<evidence type="ECO:0000256" key="1">
    <source>
        <dbReference type="ARBA" id="ARBA00004141"/>
    </source>
</evidence>
<keyword evidence="9" id="KW-1185">Reference proteome</keyword>
<dbReference type="InterPro" id="IPR013525">
    <property type="entry name" value="ABC2_TM"/>
</dbReference>
<keyword evidence="2 6" id="KW-0812">Transmembrane</keyword>
<proteinExistence type="predicted"/>
<sequence>MTTTTPVPTPALPSPTATPAPAVLRSEARRALALARAEVTLLLRNRTALFTALTMPLLFVGLYATLPGGLGGPAAVTGLVTGSALLFVVHYTLVTSVVARREQHTLKRLYTSPARPATVLVGMTLPLVVLLVLQVLLGLAATAVLTGLGGLPRPGLLVPAVLLGAAVWAVLALVCSVVTRSVESAQLSTLPLILVALLFSGLSLPLGLLPEALRVLAQLTPMFPVVDLVALAFGPARVTTEVVVGGALVRAVLVDVAVLVGWLVGGLALVRRSFRWEPRR</sequence>
<evidence type="ECO:0000256" key="4">
    <source>
        <dbReference type="ARBA" id="ARBA00023136"/>
    </source>
</evidence>
<protein>
    <submittedName>
        <fullName evidence="8">ABC-2 type transport system permease protein</fullName>
    </submittedName>
</protein>